<proteinExistence type="predicted"/>
<feature type="region of interest" description="Disordered" evidence="1">
    <location>
        <begin position="246"/>
        <end position="266"/>
    </location>
</feature>
<keyword evidence="2" id="KW-0812">Transmembrane</keyword>
<evidence type="ECO:0000256" key="1">
    <source>
        <dbReference type="SAM" id="MobiDB-lite"/>
    </source>
</evidence>
<dbReference type="Proteomes" id="UP000566819">
    <property type="component" value="Unassembled WGS sequence"/>
</dbReference>
<feature type="transmembrane region" description="Helical" evidence="2">
    <location>
        <begin position="88"/>
        <end position="108"/>
    </location>
</feature>
<feature type="transmembrane region" description="Helical" evidence="2">
    <location>
        <begin position="175"/>
        <end position="203"/>
    </location>
</feature>
<feature type="compositionally biased region" description="Polar residues" evidence="1">
    <location>
        <begin position="257"/>
        <end position="266"/>
    </location>
</feature>
<evidence type="ECO:0000313" key="4">
    <source>
        <dbReference type="Proteomes" id="UP000566819"/>
    </source>
</evidence>
<comment type="caution">
    <text evidence="3">The sequence shown here is derived from an EMBL/GenBank/DDBJ whole genome shotgun (WGS) entry which is preliminary data.</text>
</comment>
<keyword evidence="2" id="KW-1133">Transmembrane helix</keyword>
<sequence>MANRGANAPLLVERYRDEEHNGHEEEQEQFIRRLPATAYFKKAIRIMKISNSFFSLASLGLLIAAAVLNEAGPMTPYAARREIRELSILIGVNLLVSIPLLFLQIPIFISTTTNLIFSIFVILYSIPVLSYGWPQESKCRIWVPVPSDPQDPYGSHGHFSGPTEECLSALQVLRIIMGVGAGLGIFVGTILGALALFQTIAIIRTRFWKDKKLVSFGNLSGWKPKGFTVQFTFTILPQGELLAPNPNATNTAAPVKPSTSNPLIET</sequence>
<feature type="transmembrane region" description="Helical" evidence="2">
    <location>
        <begin position="115"/>
        <end position="133"/>
    </location>
</feature>
<gene>
    <name evidence="3" type="ORF">G7Y89_g15248</name>
</gene>
<keyword evidence="4" id="KW-1185">Reference proteome</keyword>
<evidence type="ECO:0000313" key="3">
    <source>
        <dbReference type="EMBL" id="KAF4615869.1"/>
    </source>
</evidence>
<name>A0A8H4VQ14_9HELO</name>
<reference evidence="3 4" key="1">
    <citation type="submission" date="2020-03" db="EMBL/GenBank/DDBJ databases">
        <title>Draft Genome Sequence of Cudoniella acicularis.</title>
        <authorList>
            <person name="Buettner E."/>
            <person name="Kellner H."/>
        </authorList>
    </citation>
    <scope>NUCLEOTIDE SEQUENCE [LARGE SCALE GENOMIC DNA]</scope>
    <source>
        <strain evidence="3 4">DSM 108380</strain>
    </source>
</reference>
<dbReference type="AlphaFoldDB" id="A0A8H4VQ14"/>
<accession>A0A8H4VQ14</accession>
<evidence type="ECO:0000256" key="2">
    <source>
        <dbReference type="SAM" id="Phobius"/>
    </source>
</evidence>
<organism evidence="3 4">
    <name type="scientific">Cudoniella acicularis</name>
    <dbReference type="NCBI Taxonomy" id="354080"/>
    <lineage>
        <taxon>Eukaryota</taxon>
        <taxon>Fungi</taxon>
        <taxon>Dikarya</taxon>
        <taxon>Ascomycota</taxon>
        <taxon>Pezizomycotina</taxon>
        <taxon>Leotiomycetes</taxon>
        <taxon>Helotiales</taxon>
        <taxon>Tricladiaceae</taxon>
        <taxon>Cudoniella</taxon>
    </lineage>
</organism>
<keyword evidence="2" id="KW-0472">Membrane</keyword>
<dbReference type="OrthoDB" id="3538077at2759"/>
<protein>
    <submittedName>
        <fullName evidence="3">Uncharacterized protein</fullName>
    </submittedName>
</protein>
<feature type="transmembrane region" description="Helical" evidence="2">
    <location>
        <begin position="49"/>
        <end position="68"/>
    </location>
</feature>
<dbReference type="EMBL" id="JAAMPI010002285">
    <property type="protein sequence ID" value="KAF4615869.1"/>
    <property type="molecule type" value="Genomic_DNA"/>
</dbReference>